<dbReference type="InterPro" id="IPR002104">
    <property type="entry name" value="Integrase_catalytic"/>
</dbReference>
<dbReference type="InterPro" id="IPR038488">
    <property type="entry name" value="Integrase_DNA-bd_sf"/>
</dbReference>
<name>A0A0E4FZC6_9BRAD</name>
<dbReference type="PROSITE" id="PS51898">
    <property type="entry name" value="TYR_RECOMBINASE"/>
    <property type="match status" value="1"/>
</dbReference>
<evidence type="ECO:0000256" key="3">
    <source>
        <dbReference type="ARBA" id="ARBA00023125"/>
    </source>
</evidence>
<dbReference type="Gene3D" id="3.30.160.390">
    <property type="entry name" value="Integrase, DNA-binding domain"/>
    <property type="match status" value="1"/>
</dbReference>
<dbReference type="InterPro" id="IPR013762">
    <property type="entry name" value="Integrase-like_cat_sf"/>
</dbReference>
<dbReference type="Gene3D" id="1.10.443.10">
    <property type="entry name" value="Intergrase catalytic core"/>
    <property type="match status" value="1"/>
</dbReference>
<evidence type="ECO:0000313" key="6">
    <source>
        <dbReference type="EMBL" id="BAR58791.1"/>
    </source>
</evidence>
<evidence type="ECO:0000313" key="7">
    <source>
        <dbReference type="Proteomes" id="UP000063308"/>
    </source>
</evidence>
<organism evidence="6 7">
    <name type="scientific">Bradyrhizobium diazoefficiens</name>
    <dbReference type="NCBI Taxonomy" id="1355477"/>
    <lineage>
        <taxon>Bacteria</taxon>
        <taxon>Pseudomonadati</taxon>
        <taxon>Pseudomonadota</taxon>
        <taxon>Alphaproteobacteria</taxon>
        <taxon>Hyphomicrobiales</taxon>
        <taxon>Nitrobacteraceae</taxon>
        <taxon>Bradyrhizobium</taxon>
    </lineage>
</organism>
<keyword evidence="4" id="KW-0233">DNA recombination</keyword>
<dbReference type="InterPro" id="IPR010998">
    <property type="entry name" value="Integrase_recombinase_N"/>
</dbReference>
<dbReference type="InterPro" id="IPR050808">
    <property type="entry name" value="Phage_Integrase"/>
</dbReference>
<dbReference type="Pfam" id="PF00589">
    <property type="entry name" value="Phage_integrase"/>
    <property type="match status" value="1"/>
</dbReference>
<reference evidence="6 7" key="1">
    <citation type="submission" date="2014-11" db="EMBL/GenBank/DDBJ databases">
        <title>Symbiosis island explosion on the genome of extra-slow-growing strains of soybean bradyrhizobia with massive insertion sequences.</title>
        <authorList>
            <person name="Iida T."/>
            <person name="Minamisawa K."/>
        </authorList>
    </citation>
    <scope>NUCLEOTIDE SEQUENCE [LARGE SCALE GENOMIC DNA]</scope>
    <source>
        <strain evidence="6 7">NK6</strain>
    </source>
</reference>
<evidence type="ECO:0000256" key="1">
    <source>
        <dbReference type="ARBA" id="ARBA00008857"/>
    </source>
</evidence>
<keyword evidence="2" id="KW-0229">DNA integration</keyword>
<dbReference type="PANTHER" id="PTHR30629:SF2">
    <property type="entry name" value="PROPHAGE INTEGRASE INTS-RELATED"/>
    <property type="match status" value="1"/>
</dbReference>
<protein>
    <submittedName>
        <fullName evidence="6">Site-specific integrase/recombinase</fullName>
    </submittedName>
</protein>
<dbReference type="Pfam" id="PF13356">
    <property type="entry name" value="Arm-DNA-bind_3"/>
    <property type="match status" value="1"/>
</dbReference>
<evidence type="ECO:0000259" key="5">
    <source>
        <dbReference type="PROSITE" id="PS51898"/>
    </source>
</evidence>
<dbReference type="Gene3D" id="1.10.150.130">
    <property type="match status" value="1"/>
</dbReference>
<evidence type="ECO:0000256" key="2">
    <source>
        <dbReference type="ARBA" id="ARBA00022908"/>
    </source>
</evidence>
<dbReference type="AlphaFoldDB" id="A0A0E4FZC6"/>
<dbReference type="GO" id="GO:0015074">
    <property type="term" value="P:DNA integration"/>
    <property type="evidence" value="ECO:0007669"/>
    <property type="project" value="UniProtKB-KW"/>
</dbReference>
<accession>A0A0E4FZC6</accession>
<sequence>MARVVDDSHVGVARFIAEVGGRKSWALRYRRPASGRPAKLTIGSVYDPEDGVELAAKPVIGAPLTLAAARRLVAEIKHEIKVGRDVGAEHIEAKRNLLTSDKFAGSAHDFIEQHAKRKTRRWHDTARLLGFAPQGDGTLGVIKGGLADRWREKPVAEIGDGVIFDLIEQTREKGVPGLAVNKKGPSEARARSMYSALSSMFRWLVDKRRVKINPCGAVSRPETPIKRERVLTDSEIAVFWDACDEIGEPFRQLLRLLLLTGCRLNEVAGMRRTEFSEDGATWTIPSSRTKNRLPLVVTLSPLALDILKQVRSPPDSDFVFSTTGRTPVSGWSKMKKRLDAAMLAIARRNAQKADSDPKKVAIAPWRLHDVRRTVVTGMNNIGVMPHIVEACVNHVSGTKGGVAGVYNHAAYLDEKRAAWERWASHIASLVEGRLRSNIIVLRPA</sequence>
<dbReference type="CDD" id="cd00801">
    <property type="entry name" value="INT_P4_C"/>
    <property type="match status" value="1"/>
</dbReference>
<dbReference type="PANTHER" id="PTHR30629">
    <property type="entry name" value="PROPHAGE INTEGRASE"/>
    <property type="match status" value="1"/>
</dbReference>
<proteinExistence type="inferred from homology"/>
<evidence type="ECO:0000256" key="4">
    <source>
        <dbReference type="ARBA" id="ARBA00023172"/>
    </source>
</evidence>
<feature type="domain" description="Tyr recombinase" evidence="5">
    <location>
        <begin position="226"/>
        <end position="420"/>
    </location>
</feature>
<dbReference type="EMBL" id="AP014685">
    <property type="protein sequence ID" value="BAR58791.1"/>
    <property type="molecule type" value="Genomic_DNA"/>
</dbReference>
<comment type="similarity">
    <text evidence="1">Belongs to the 'phage' integrase family.</text>
</comment>
<dbReference type="InterPro" id="IPR025166">
    <property type="entry name" value="Integrase_DNA_bind_dom"/>
</dbReference>
<dbReference type="InterPro" id="IPR011010">
    <property type="entry name" value="DNA_brk_join_enz"/>
</dbReference>
<dbReference type="Proteomes" id="UP000063308">
    <property type="component" value="Chromosome"/>
</dbReference>
<gene>
    <name evidence="6" type="ORF">NK6_5633</name>
</gene>
<dbReference type="GO" id="GO:0003677">
    <property type="term" value="F:DNA binding"/>
    <property type="evidence" value="ECO:0007669"/>
    <property type="project" value="UniProtKB-KW"/>
</dbReference>
<dbReference type="GO" id="GO:0006310">
    <property type="term" value="P:DNA recombination"/>
    <property type="evidence" value="ECO:0007669"/>
    <property type="project" value="UniProtKB-KW"/>
</dbReference>
<keyword evidence="3" id="KW-0238">DNA-binding</keyword>
<dbReference type="SUPFAM" id="SSF56349">
    <property type="entry name" value="DNA breaking-rejoining enzymes"/>
    <property type="match status" value="1"/>
</dbReference>